<feature type="domain" description="Snake toxin/toxin-like" evidence="3">
    <location>
        <begin position="17"/>
        <end position="99"/>
    </location>
</feature>
<dbReference type="GeneTree" id="ENSGT00970000195823"/>
<dbReference type="AlphaFoldDB" id="A0A4X2K2K4"/>
<dbReference type="PANTHER" id="PTHR16983:SF13">
    <property type="entry name" value="LYMPHOCYTE ANTIGEN 6E"/>
    <property type="match status" value="1"/>
</dbReference>
<evidence type="ECO:0000313" key="5">
    <source>
        <dbReference type="Proteomes" id="UP000314987"/>
    </source>
</evidence>
<evidence type="ECO:0000259" key="3">
    <source>
        <dbReference type="Pfam" id="PF00087"/>
    </source>
</evidence>
<evidence type="ECO:0000313" key="4">
    <source>
        <dbReference type="Ensembl" id="ENSVURP00010006228.1"/>
    </source>
</evidence>
<dbReference type="PANTHER" id="PTHR16983">
    <property type="entry name" value="UPAR/LY6 DOMAIN-CONTAINING PROTEIN"/>
    <property type="match status" value="1"/>
</dbReference>
<dbReference type="SUPFAM" id="SSF57302">
    <property type="entry name" value="Snake toxin-like"/>
    <property type="match status" value="1"/>
</dbReference>
<keyword evidence="5" id="KW-1185">Reference proteome</keyword>
<dbReference type="FunFam" id="2.10.60.10:FF:000003">
    <property type="entry name" value="lymphocyte antigen 6E isoform X1"/>
    <property type="match status" value="1"/>
</dbReference>
<sequence length="131" mass="13997">MKIVLHLFCCKTPTHALMCFTCNMKKSSVNCMKISYCAIDENYCLSEVISSTVGDCVTLGKSLNPINITKSCSSTCPGSGYTSGDFVVTIQCCQHTLCNIFSNDGGLQGSSLVLGLSVLFSLLYTLVRPGA</sequence>
<dbReference type="InterPro" id="IPR045860">
    <property type="entry name" value="Snake_toxin-like_sf"/>
</dbReference>
<proteinExistence type="predicted"/>
<dbReference type="STRING" id="29139.ENSVURP00010006228"/>
<dbReference type="OMA" id="MDTSCCQ"/>
<dbReference type="Pfam" id="PF00087">
    <property type="entry name" value="Toxin_TOLIP"/>
    <property type="match status" value="1"/>
</dbReference>
<accession>A0A4X2K2K4</accession>
<name>A0A4X2K2K4_VOMUR</name>
<feature type="signal peptide" evidence="2">
    <location>
        <begin position="1"/>
        <end position="16"/>
    </location>
</feature>
<protein>
    <recommendedName>
        <fullName evidence="3">Snake toxin/toxin-like domain-containing protein</fullName>
    </recommendedName>
</protein>
<organism evidence="4 5">
    <name type="scientific">Vombatus ursinus</name>
    <name type="common">Common wombat</name>
    <dbReference type="NCBI Taxonomy" id="29139"/>
    <lineage>
        <taxon>Eukaryota</taxon>
        <taxon>Metazoa</taxon>
        <taxon>Chordata</taxon>
        <taxon>Craniata</taxon>
        <taxon>Vertebrata</taxon>
        <taxon>Euteleostomi</taxon>
        <taxon>Mammalia</taxon>
        <taxon>Metatheria</taxon>
        <taxon>Diprotodontia</taxon>
        <taxon>Vombatidae</taxon>
        <taxon>Vombatus</taxon>
    </lineage>
</organism>
<dbReference type="GO" id="GO:0005886">
    <property type="term" value="C:plasma membrane"/>
    <property type="evidence" value="ECO:0007669"/>
    <property type="project" value="TreeGrafter"/>
</dbReference>
<reference evidence="4" key="3">
    <citation type="submission" date="2025-09" db="UniProtKB">
        <authorList>
            <consortium name="Ensembl"/>
        </authorList>
    </citation>
    <scope>IDENTIFICATION</scope>
</reference>
<feature type="chain" id="PRO_5021236125" description="Snake toxin/toxin-like domain-containing protein" evidence="2">
    <location>
        <begin position="17"/>
        <end position="131"/>
    </location>
</feature>
<dbReference type="Ensembl" id="ENSVURT00010007043.1">
    <property type="protein sequence ID" value="ENSVURP00010006228.1"/>
    <property type="gene ID" value="ENSVURG00010004834.1"/>
</dbReference>
<evidence type="ECO:0000256" key="2">
    <source>
        <dbReference type="SAM" id="SignalP"/>
    </source>
</evidence>
<keyword evidence="1 2" id="KW-0732">Signal</keyword>
<dbReference type="Proteomes" id="UP000314987">
    <property type="component" value="Unassembled WGS sequence"/>
</dbReference>
<reference evidence="5" key="1">
    <citation type="submission" date="2018-12" db="EMBL/GenBank/DDBJ databases">
        <authorList>
            <person name="Yazar S."/>
        </authorList>
    </citation>
    <scope>NUCLEOTIDE SEQUENCE [LARGE SCALE GENOMIC DNA]</scope>
</reference>
<reference evidence="4" key="2">
    <citation type="submission" date="2025-08" db="UniProtKB">
        <authorList>
            <consortium name="Ensembl"/>
        </authorList>
    </citation>
    <scope>IDENTIFICATION</scope>
</reference>
<dbReference type="InterPro" id="IPR051110">
    <property type="entry name" value="Ly-6/neurotoxin-like_GPI-ap"/>
</dbReference>
<dbReference type="Gene3D" id="2.10.60.10">
    <property type="entry name" value="CD59"/>
    <property type="match status" value="1"/>
</dbReference>
<dbReference type="InterPro" id="IPR035076">
    <property type="entry name" value="Toxin/TOLIP"/>
</dbReference>
<evidence type="ECO:0000256" key="1">
    <source>
        <dbReference type="ARBA" id="ARBA00022729"/>
    </source>
</evidence>